<dbReference type="Gene3D" id="1.20.1290.10">
    <property type="entry name" value="AhpD-like"/>
    <property type="match status" value="1"/>
</dbReference>
<dbReference type="InterPro" id="IPR052512">
    <property type="entry name" value="4CMD/NDH-1_regulator"/>
</dbReference>
<name>A0ABT9BLG3_9MICO</name>
<feature type="domain" description="Carboxymuconolactone decarboxylase-like" evidence="1">
    <location>
        <begin position="47"/>
        <end position="118"/>
    </location>
</feature>
<dbReference type="PANTHER" id="PTHR33570">
    <property type="entry name" value="4-CARBOXYMUCONOLACTONE DECARBOXYLASE FAMILY PROTEIN"/>
    <property type="match status" value="1"/>
</dbReference>
<proteinExistence type="predicted"/>
<dbReference type="Proteomes" id="UP001241072">
    <property type="component" value="Unassembled WGS sequence"/>
</dbReference>
<gene>
    <name evidence="2" type="ORF">Q5716_06435</name>
</gene>
<dbReference type="Pfam" id="PF02627">
    <property type="entry name" value="CMD"/>
    <property type="match status" value="1"/>
</dbReference>
<dbReference type="SUPFAM" id="SSF69118">
    <property type="entry name" value="AhpD-like"/>
    <property type="match status" value="1"/>
</dbReference>
<dbReference type="InterPro" id="IPR003779">
    <property type="entry name" value="CMD-like"/>
</dbReference>
<reference evidence="2 3" key="1">
    <citation type="submission" date="2023-07" db="EMBL/GenBank/DDBJ databases">
        <title>Protaetiibacter sp. nov WY-16 isolated from soil.</title>
        <authorList>
            <person name="Liu B."/>
            <person name="Wan Y."/>
        </authorList>
    </citation>
    <scope>NUCLEOTIDE SEQUENCE [LARGE SCALE GENOMIC DNA]</scope>
    <source>
        <strain evidence="2 3">WY-16</strain>
    </source>
</reference>
<evidence type="ECO:0000313" key="2">
    <source>
        <dbReference type="EMBL" id="MDO7881863.1"/>
    </source>
</evidence>
<comment type="caution">
    <text evidence="2">The sequence shown here is derived from an EMBL/GenBank/DDBJ whole genome shotgun (WGS) entry which is preliminary data.</text>
</comment>
<dbReference type="RefSeq" id="WP_305002257.1">
    <property type="nucleotide sequence ID" value="NZ_JAUQUB010000001.1"/>
</dbReference>
<dbReference type="InterPro" id="IPR029032">
    <property type="entry name" value="AhpD-like"/>
</dbReference>
<keyword evidence="3" id="KW-1185">Reference proteome</keyword>
<sequence length="136" mass="14397">MSDQDRLTAGRAVYARNFGVDDATAQRLMESRAGSAFVAESYVAAGGPGWSGVHLTDRDRSVATIAALVAQGVTDDRLAVYLRVARREGLDDDGLTELMILLTAYVGQPSTSLAMRAVLGSGSQEGPRGSDIRHLT</sequence>
<dbReference type="PANTHER" id="PTHR33570:SF2">
    <property type="entry name" value="CARBOXYMUCONOLACTONE DECARBOXYLASE-LIKE DOMAIN-CONTAINING PROTEIN"/>
    <property type="match status" value="1"/>
</dbReference>
<accession>A0ABT9BLG3</accession>
<evidence type="ECO:0000313" key="3">
    <source>
        <dbReference type="Proteomes" id="UP001241072"/>
    </source>
</evidence>
<organism evidence="2 3">
    <name type="scientific">Antiquaquibacter soli</name>
    <dbReference type="NCBI Taxonomy" id="3064523"/>
    <lineage>
        <taxon>Bacteria</taxon>
        <taxon>Bacillati</taxon>
        <taxon>Actinomycetota</taxon>
        <taxon>Actinomycetes</taxon>
        <taxon>Micrococcales</taxon>
        <taxon>Microbacteriaceae</taxon>
        <taxon>Antiquaquibacter</taxon>
    </lineage>
</organism>
<dbReference type="EMBL" id="JAUQUB010000001">
    <property type="protein sequence ID" value="MDO7881863.1"/>
    <property type="molecule type" value="Genomic_DNA"/>
</dbReference>
<protein>
    <submittedName>
        <fullName evidence="2">Carboxymuconolactone decarboxylase family protein</fullName>
    </submittedName>
</protein>
<evidence type="ECO:0000259" key="1">
    <source>
        <dbReference type="Pfam" id="PF02627"/>
    </source>
</evidence>